<dbReference type="PANTHER" id="PTHR12302">
    <property type="entry name" value="EBNA2 BINDING PROTEIN P100"/>
    <property type="match status" value="1"/>
</dbReference>
<reference evidence="5 6" key="1">
    <citation type="submission" date="2016-10" db="EMBL/GenBank/DDBJ databases">
        <authorList>
            <person name="de Groot N.N."/>
        </authorList>
    </citation>
    <scope>NUCLEOTIDE SEQUENCE [LARGE SCALE GENOMIC DNA]</scope>
    <source>
        <strain evidence="5 6">HLD2</strain>
    </source>
</reference>
<dbReference type="InterPro" id="IPR035437">
    <property type="entry name" value="SNase_OB-fold_sf"/>
</dbReference>
<dbReference type="PROSITE" id="PS01284">
    <property type="entry name" value="TNASE_2"/>
    <property type="match status" value="1"/>
</dbReference>
<dbReference type="SMART" id="SM00318">
    <property type="entry name" value="SNc"/>
    <property type="match status" value="1"/>
</dbReference>
<accession>A0A1G5QU09</accession>
<dbReference type="PANTHER" id="PTHR12302:SF3">
    <property type="entry name" value="SERINE_THREONINE-PROTEIN KINASE 31"/>
    <property type="match status" value="1"/>
</dbReference>
<dbReference type="Pfam" id="PF00565">
    <property type="entry name" value="SNase"/>
    <property type="match status" value="1"/>
</dbReference>
<protein>
    <submittedName>
        <fullName evidence="5">Nuclease homologue</fullName>
    </submittedName>
</protein>
<evidence type="ECO:0000256" key="1">
    <source>
        <dbReference type="ARBA" id="ARBA00022722"/>
    </source>
</evidence>
<dbReference type="InterPro" id="IPR002071">
    <property type="entry name" value="Thermonucl_AS"/>
</dbReference>
<dbReference type="STRING" id="415747.SAMN03097708_02699"/>
<dbReference type="SUPFAM" id="SSF50199">
    <property type="entry name" value="Staphylococcal nuclease"/>
    <property type="match status" value="1"/>
</dbReference>
<evidence type="ECO:0000259" key="4">
    <source>
        <dbReference type="SMART" id="SM00318"/>
    </source>
</evidence>
<name>A0A1G5QU09_9GAMM</name>
<dbReference type="GO" id="GO:0016787">
    <property type="term" value="F:hydrolase activity"/>
    <property type="evidence" value="ECO:0007669"/>
    <property type="project" value="UniProtKB-KW"/>
</dbReference>
<evidence type="ECO:0000256" key="2">
    <source>
        <dbReference type="ARBA" id="ARBA00022759"/>
    </source>
</evidence>
<evidence type="ECO:0000313" key="6">
    <source>
        <dbReference type="Proteomes" id="UP000199648"/>
    </source>
</evidence>
<keyword evidence="3" id="KW-0378">Hydrolase</keyword>
<sequence length="161" mass="18699">MAIPLRFSPPKTSKQKIRLGEIDTPERGQQWGKRAKQALSTLAFGKTARVEQQDVDRYGRIVGRVYVDGLDVNAEMVRQGHAWVYRRYVRDRSLLDLEKRAKEAERGLWGLSEAKQVKPWEWRRGKRQTRQSDSDTVPADAQCGTKRYCSRWRTVLRPASI</sequence>
<dbReference type="RefSeq" id="WP_245688330.1">
    <property type="nucleotide sequence ID" value="NZ_FMWD01000008.1"/>
</dbReference>
<gene>
    <name evidence="5" type="ORF">SAMN03097708_02699</name>
</gene>
<dbReference type="GO" id="GO:0003676">
    <property type="term" value="F:nucleic acid binding"/>
    <property type="evidence" value="ECO:0007669"/>
    <property type="project" value="InterPro"/>
</dbReference>
<keyword evidence="2" id="KW-0255">Endonuclease</keyword>
<keyword evidence="1" id="KW-0540">Nuclease</keyword>
<feature type="domain" description="TNase-like" evidence="4">
    <location>
        <begin position="5"/>
        <end position="111"/>
    </location>
</feature>
<dbReference type="EMBL" id="FMWD01000008">
    <property type="protein sequence ID" value="SCZ64711.1"/>
    <property type="molecule type" value="Genomic_DNA"/>
</dbReference>
<dbReference type="GO" id="GO:0004519">
    <property type="term" value="F:endonuclease activity"/>
    <property type="evidence" value="ECO:0007669"/>
    <property type="project" value="UniProtKB-KW"/>
</dbReference>
<dbReference type="Gene3D" id="2.40.50.90">
    <property type="match status" value="1"/>
</dbReference>
<evidence type="ECO:0000313" key="5">
    <source>
        <dbReference type="EMBL" id="SCZ64711.1"/>
    </source>
</evidence>
<evidence type="ECO:0000256" key="3">
    <source>
        <dbReference type="ARBA" id="ARBA00022801"/>
    </source>
</evidence>
<dbReference type="Proteomes" id="UP000199648">
    <property type="component" value="Unassembled WGS sequence"/>
</dbReference>
<keyword evidence="6" id="KW-1185">Reference proteome</keyword>
<dbReference type="InterPro" id="IPR016071">
    <property type="entry name" value="Staphylococal_nuclease_OB-fold"/>
</dbReference>
<proteinExistence type="predicted"/>
<dbReference type="AlphaFoldDB" id="A0A1G5QU09"/>
<organism evidence="5 6">
    <name type="scientific">Thiohalomonas denitrificans</name>
    <dbReference type="NCBI Taxonomy" id="415747"/>
    <lineage>
        <taxon>Bacteria</taxon>
        <taxon>Pseudomonadati</taxon>
        <taxon>Pseudomonadota</taxon>
        <taxon>Gammaproteobacteria</taxon>
        <taxon>Thiohalomonadales</taxon>
        <taxon>Thiohalomonadaceae</taxon>
        <taxon>Thiohalomonas</taxon>
    </lineage>
</organism>